<comment type="caution">
    <text evidence="2">The sequence shown here is derived from an EMBL/GenBank/DDBJ whole genome shotgun (WGS) entry which is preliminary data.</text>
</comment>
<evidence type="ECO:0000313" key="2">
    <source>
        <dbReference type="EMBL" id="TGE71933.1"/>
    </source>
</evidence>
<evidence type="ECO:0000256" key="1">
    <source>
        <dbReference type="SAM" id="MobiDB-lite"/>
    </source>
</evidence>
<accession>A0A4Z0RVL6</accession>
<organism evidence="2 3">
    <name type="scientific">Weissella confusa</name>
    <name type="common">Lactobacillus confusus</name>
    <dbReference type="NCBI Taxonomy" id="1583"/>
    <lineage>
        <taxon>Bacteria</taxon>
        <taxon>Bacillati</taxon>
        <taxon>Bacillota</taxon>
        <taxon>Bacilli</taxon>
        <taxon>Lactobacillales</taxon>
        <taxon>Lactobacillaceae</taxon>
        <taxon>Weissella</taxon>
    </lineage>
</organism>
<name>A0A4Z0RVL6_WEICO</name>
<proteinExistence type="predicted"/>
<dbReference type="EMBL" id="PVSN01000049">
    <property type="protein sequence ID" value="TGE71933.1"/>
    <property type="molecule type" value="Genomic_DNA"/>
</dbReference>
<protein>
    <submittedName>
        <fullName evidence="2">Uncharacterized protein</fullName>
    </submittedName>
</protein>
<dbReference type="Proteomes" id="UP000297646">
    <property type="component" value="Unassembled WGS sequence"/>
</dbReference>
<dbReference type="RefSeq" id="WP_135519934.1">
    <property type="nucleotide sequence ID" value="NZ_PVSN01000049.1"/>
</dbReference>
<gene>
    <name evidence="2" type="ORF">C6P11_07360</name>
</gene>
<feature type="region of interest" description="Disordered" evidence="1">
    <location>
        <begin position="46"/>
        <end position="115"/>
    </location>
</feature>
<feature type="compositionally biased region" description="Low complexity" evidence="1">
    <location>
        <begin position="104"/>
        <end position="115"/>
    </location>
</feature>
<dbReference type="AlphaFoldDB" id="A0A4Z0RVL6"/>
<evidence type="ECO:0000313" key="3">
    <source>
        <dbReference type="Proteomes" id="UP000297646"/>
    </source>
</evidence>
<feature type="compositionally biased region" description="Basic and acidic residues" evidence="1">
    <location>
        <begin position="69"/>
        <end position="85"/>
    </location>
</feature>
<sequence length="115" mass="11870">MKSTDTSVKEREVNLEDAGGGNKKNKQWLRFGATSLLIAIGMGANTGGEVSAAEDPTIDDADASLVSASDKDGEQDIEDRDKDGDGLDDETGEPVPTNPSDPDSVVASAEATASE</sequence>
<dbReference type="OrthoDB" id="9781621at2"/>
<reference evidence="2 3" key="1">
    <citation type="submission" date="2018-03" db="EMBL/GenBank/DDBJ databases">
        <title>Genome sequencing of Weissella confusa isolates.</title>
        <authorList>
            <person name="Kajala I."/>
            <person name="Baruah R."/>
            <person name="Bergsveinson J."/>
            <person name="Juvonen R."/>
            <person name="Ziola B."/>
        </authorList>
    </citation>
    <scope>NUCLEOTIDE SEQUENCE [LARGE SCALE GENOMIC DNA]</scope>
    <source>
        <strain evidence="2 3">VTT E-062653</strain>
    </source>
</reference>
<feature type="region of interest" description="Disordered" evidence="1">
    <location>
        <begin position="1"/>
        <end position="26"/>
    </location>
</feature>